<dbReference type="AlphaFoldDB" id="A0A7S1ZAX1"/>
<gene>
    <name evidence="2" type="ORF">DBRI1063_LOCUS12725</name>
</gene>
<feature type="compositionally biased region" description="Basic residues" evidence="1">
    <location>
        <begin position="1"/>
        <end position="12"/>
    </location>
</feature>
<accession>A0A7S1ZAX1</accession>
<sequence>MSYACAHKKQPNHKMNFNVDRKMRDNAKSEDERQTSNLPLRSNRKSTTENLSEYENAVAFLNRFHARRFELFPSTGLFKIDEEDSDTSSTFSRTESASPLHEESQCQLKHSISFHPRDTLKTGNGLQMRSLSSLITEEIEDDLKENKGKIQHERRQKHKNSEISTWDLFQYHASCSADRIRSWQSPPCFF</sequence>
<reference evidence="2" key="1">
    <citation type="submission" date="2021-01" db="EMBL/GenBank/DDBJ databases">
        <authorList>
            <person name="Corre E."/>
            <person name="Pelletier E."/>
            <person name="Niang G."/>
            <person name="Scheremetjew M."/>
            <person name="Finn R."/>
            <person name="Kale V."/>
            <person name="Holt S."/>
            <person name="Cochrane G."/>
            <person name="Meng A."/>
            <person name="Brown T."/>
            <person name="Cohen L."/>
        </authorList>
    </citation>
    <scope>NUCLEOTIDE SEQUENCE</scope>
    <source>
        <strain evidence="2">Pop2</strain>
    </source>
</reference>
<evidence type="ECO:0000313" key="2">
    <source>
        <dbReference type="EMBL" id="CAD9333278.1"/>
    </source>
</evidence>
<feature type="region of interest" description="Disordered" evidence="1">
    <location>
        <begin position="1"/>
        <end position="49"/>
    </location>
</feature>
<name>A0A7S1ZAX1_9STRA</name>
<protein>
    <submittedName>
        <fullName evidence="2">Uncharacterized protein</fullName>
    </submittedName>
</protein>
<dbReference type="EMBL" id="HBGN01019969">
    <property type="protein sequence ID" value="CAD9333278.1"/>
    <property type="molecule type" value="Transcribed_RNA"/>
</dbReference>
<organism evidence="2">
    <name type="scientific">Ditylum brightwellii</name>
    <dbReference type="NCBI Taxonomy" id="49249"/>
    <lineage>
        <taxon>Eukaryota</taxon>
        <taxon>Sar</taxon>
        <taxon>Stramenopiles</taxon>
        <taxon>Ochrophyta</taxon>
        <taxon>Bacillariophyta</taxon>
        <taxon>Mediophyceae</taxon>
        <taxon>Lithodesmiophycidae</taxon>
        <taxon>Lithodesmiales</taxon>
        <taxon>Lithodesmiaceae</taxon>
        <taxon>Ditylum</taxon>
    </lineage>
</organism>
<proteinExistence type="predicted"/>
<feature type="compositionally biased region" description="Basic and acidic residues" evidence="1">
    <location>
        <begin position="19"/>
        <end position="34"/>
    </location>
</feature>
<evidence type="ECO:0000256" key="1">
    <source>
        <dbReference type="SAM" id="MobiDB-lite"/>
    </source>
</evidence>